<dbReference type="EMBL" id="LN650648">
    <property type="protein sequence ID" value="CEI72158.1"/>
    <property type="molecule type" value="Genomic_DNA"/>
</dbReference>
<dbReference type="InterPro" id="IPR047640">
    <property type="entry name" value="RpiR-like"/>
</dbReference>
<evidence type="ECO:0000313" key="6">
    <source>
        <dbReference type="EMBL" id="CEI72158.1"/>
    </source>
</evidence>
<dbReference type="GO" id="GO:0003677">
    <property type="term" value="F:DNA binding"/>
    <property type="evidence" value="ECO:0007669"/>
    <property type="project" value="UniProtKB-KW"/>
</dbReference>
<evidence type="ECO:0000259" key="5">
    <source>
        <dbReference type="PROSITE" id="PS51464"/>
    </source>
</evidence>
<protein>
    <submittedName>
        <fullName evidence="6">HTH-type transcriptional regulator MurR</fullName>
    </submittedName>
</protein>
<dbReference type="Gene3D" id="1.10.10.10">
    <property type="entry name" value="Winged helix-like DNA-binding domain superfamily/Winged helix DNA-binding domain"/>
    <property type="match status" value="1"/>
</dbReference>
<feature type="domain" description="HTH rpiR-type" evidence="4">
    <location>
        <begin position="1"/>
        <end position="77"/>
    </location>
</feature>
<dbReference type="PANTHER" id="PTHR30514">
    <property type="entry name" value="GLUCOKINASE"/>
    <property type="match status" value="1"/>
</dbReference>
<dbReference type="GO" id="GO:0003700">
    <property type="term" value="F:DNA-binding transcription factor activity"/>
    <property type="evidence" value="ECO:0007669"/>
    <property type="project" value="InterPro"/>
</dbReference>
<dbReference type="InterPro" id="IPR001347">
    <property type="entry name" value="SIS_dom"/>
</dbReference>
<reference evidence="6 7" key="1">
    <citation type="submission" date="2014-09" db="EMBL/GenBank/DDBJ databases">
        <authorList>
            <person name="Hornung B.V."/>
        </authorList>
    </citation>
    <scope>NUCLEOTIDE SEQUENCE [LARGE SCALE GENOMIC DNA]</scope>
    <source>
        <strain evidence="6 7">FRIFI</strain>
    </source>
</reference>
<dbReference type="PANTHER" id="PTHR30514:SF1">
    <property type="entry name" value="HTH-TYPE TRANSCRIPTIONAL REGULATOR HEXR-RELATED"/>
    <property type="match status" value="1"/>
</dbReference>
<dbReference type="Pfam" id="PF01418">
    <property type="entry name" value="HTH_6"/>
    <property type="match status" value="1"/>
</dbReference>
<proteinExistence type="predicted"/>
<evidence type="ECO:0000259" key="4">
    <source>
        <dbReference type="PROSITE" id="PS51071"/>
    </source>
</evidence>
<dbReference type="Proteomes" id="UP000245695">
    <property type="component" value="Chromosome 1"/>
</dbReference>
<feature type="domain" description="SIS" evidence="5">
    <location>
        <begin position="123"/>
        <end position="263"/>
    </location>
</feature>
<dbReference type="RefSeq" id="WP_092927066.1">
    <property type="nucleotide sequence ID" value="NZ_FJTZ01000012.1"/>
</dbReference>
<dbReference type="InterPro" id="IPR000281">
    <property type="entry name" value="HTH_RpiR"/>
</dbReference>
<gene>
    <name evidence="6" type="ORF">FRIFI_0611</name>
</gene>
<dbReference type="KEGG" id="rhom:FRIFI_0611"/>
<keyword evidence="1" id="KW-0805">Transcription regulation</keyword>
<name>A0A2P2BP81_9FIRM</name>
<dbReference type="CDD" id="cd05013">
    <property type="entry name" value="SIS_RpiR"/>
    <property type="match status" value="1"/>
</dbReference>
<evidence type="ECO:0000256" key="2">
    <source>
        <dbReference type="ARBA" id="ARBA00023125"/>
    </source>
</evidence>
<keyword evidence="7" id="KW-1185">Reference proteome</keyword>
<dbReference type="PROSITE" id="PS51071">
    <property type="entry name" value="HTH_RPIR"/>
    <property type="match status" value="1"/>
</dbReference>
<evidence type="ECO:0000256" key="3">
    <source>
        <dbReference type="ARBA" id="ARBA00023163"/>
    </source>
</evidence>
<organism evidence="6 7">
    <name type="scientific">Romboutsia hominis</name>
    <dbReference type="NCBI Taxonomy" id="1507512"/>
    <lineage>
        <taxon>Bacteria</taxon>
        <taxon>Bacillati</taxon>
        <taxon>Bacillota</taxon>
        <taxon>Clostridia</taxon>
        <taxon>Peptostreptococcales</taxon>
        <taxon>Peptostreptococcaceae</taxon>
        <taxon>Romboutsia</taxon>
    </lineage>
</organism>
<keyword evidence="2" id="KW-0238">DNA-binding</keyword>
<dbReference type="GO" id="GO:1901135">
    <property type="term" value="P:carbohydrate derivative metabolic process"/>
    <property type="evidence" value="ECO:0007669"/>
    <property type="project" value="InterPro"/>
</dbReference>
<dbReference type="InterPro" id="IPR036388">
    <property type="entry name" value="WH-like_DNA-bd_sf"/>
</dbReference>
<keyword evidence="3" id="KW-0804">Transcription</keyword>
<dbReference type="GO" id="GO:0097367">
    <property type="term" value="F:carbohydrate derivative binding"/>
    <property type="evidence" value="ECO:0007669"/>
    <property type="project" value="InterPro"/>
</dbReference>
<dbReference type="InterPro" id="IPR046348">
    <property type="entry name" value="SIS_dom_sf"/>
</dbReference>
<accession>A0A2P2BP81</accession>
<dbReference type="InterPro" id="IPR035472">
    <property type="entry name" value="RpiR-like_SIS"/>
</dbReference>
<dbReference type="PROSITE" id="PS51464">
    <property type="entry name" value="SIS"/>
    <property type="match status" value="1"/>
</dbReference>
<dbReference type="Pfam" id="PF01380">
    <property type="entry name" value="SIS"/>
    <property type="match status" value="1"/>
</dbReference>
<dbReference type="Gene3D" id="3.40.50.10490">
    <property type="entry name" value="Glucose-6-phosphate isomerase like protein, domain 1"/>
    <property type="match status" value="1"/>
</dbReference>
<evidence type="ECO:0000256" key="1">
    <source>
        <dbReference type="ARBA" id="ARBA00023015"/>
    </source>
</evidence>
<evidence type="ECO:0000313" key="7">
    <source>
        <dbReference type="Proteomes" id="UP000245695"/>
    </source>
</evidence>
<dbReference type="SUPFAM" id="SSF53697">
    <property type="entry name" value="SIS domain"/>
    <property type="match status" value="1"/>
</dbReference>
<dbReference type="InterPro" id="IPR009057">
    <property type="entry name" value="Homeodomain-like_sf"/>
</dbReference>
<sequence>MSIINKLDDKNLKFTKSERQIIDYIKNDMENFSYKSISEIAKDNNIGEATITRFAKKIGFSGFQDFKVTLAQEVTNIQNKHIIDSSIDNKEHARETAKKLLHNNIYVLENTAQIINYEDIHKCSKLIREANKVYFVGVGYSGIIAQDINYKFMRIGINCNYFSDSHTILMMSSLMKKGDIIVCVSHTGETEDIVSSVEMAKKNEATVISVTNDKDSKVRSLSDICLSYISNEGVFESGSMYSKLAQMFVLDIIYTQVVKDMGGIAHDNKLKTTEAIKGKYTIYR</sequence>
<dbReference type="SUPFAM" id="SSF46689">
    <property type="entry name" value="Homeodomain-like"/>
    <property type="match status" value="1"/>
</dbReference>
<dbReference type="AlphaFoldDB" id="A0A2P2BP81"/>